<dbReference type="AlphaFoldDB" id="A0A226DYX6"/>
<proteinExistence type="predicted"/>
<evidence type="ECO:0000313" key="1">
    <source>
        <dbReference type="EMBL" id="OXA49406.1"/>
    </source>
</evidence>
<keyword evidence="2" id="KW-1185">Reference proteome</keyword>
<organism evidence="1 2">
    <name type="scientific">Folsomia candida</name>
    <name type="common">Springtail</name>
    <dbReference type="NCBI Taxonomy" id="158441"/>
    <lineage>
        <taxon>Eukaryota</taxon>
        <taxon>Metazoa</taxon>
        <taxon>Ecdysozoa</taxon>
        <taxon>Arthropoda</taxon>
        <taxon>Hexapoda</taxon>
        <taxon>Collembola</taxon>
        <taxon>Entomobryomorpha</taxon>
        <taxon>Isotomoidea</taxon>
        <taxon>Isotomidae</taxon>
        <taxon>Proisotominae</taxon>
        <taxon>Folsomia</taxon>
    </lineage>
</organism>
<evidence type="ECO:0000313" key="2">
    <source>
        <dbReference type="Proteomes" id="UP000198287"/>
    </source>
</evidence>
<dbReference type="Proteomes" id="UP000198287">
    <property type="component" value="Unassembled WGS sequence"/>
</dbReference>
<comment type="caution">
    <text evidence="1">The sequence shown here is derived from an EMBL/GenBank/DDBJ whole genome shotgun (WGS) entry which is preliminary data.</text>
</comment>
<dbReference type="EMBL" id="LNIX01000010">
    <property type="protein sequence ID" value="OXA49406.1"/>
    <property type="molecule type" value="Genomic_DNA"/>
</dbReference>
<reference evidence="1 2" key="1">
    <citation type="submission" date="2015-12" db="EMBL/GenBank/DDBJ databases">
        <title>The genome of Folsomia candida.</title>
        <authorList>
            <person name="Faddeeva A."/>
            <person name="Derks M.F."/>
            <person name="Anvar Y."/>
            <person name="Smit S."/>
            <person name="Van Straalen N."/>
            <person name="Roelofs D."/>
        </authorList>
    </citation>
    <scope>NUCLEOTIDE SEQUENCE [LARGE SCALE GENOMIC DNA]</scope>
    <source>
        <strain evidence="1 2">VU population</strain>
        <tissue evidence="1">Whole body</tissue>
    </source>
</reference>
<accession>A0A226DYX6</accession>
<sequence length="172" mass="20609">MKDFYQFEPIRNQSYHNSPFIFENTSFIRRRQEDAFYWANIFPDIESNFYPLNFLHSIFPKIWGSSRPVYFIWIANPQHKIEPQLNTIYQRMLNTNINLFGNREFCLFEDGKDKKIHHLNRYYRQKGVQNPNSLPTELIEKFSEFTEIPCLEGECFSSLDANADLIATTFNK</sequence>
<name>A0A226DYX6_FOLCA</name>
<protein>
    <submittedName>
        <fullName evidence="1">Uncharacterized protein</fullName>
    </submittedName>
</protein>
<gene>
    <name evidence="1" type="ORF">Fcan01_15889</name>
</gene>